<evidence type="ECO:0000313" key="2">
    <source>
        <dbReference type="EMBL" id="GAA2065127.1"/>
    </source>
</evidence>
<dbReference type="RefSeq" id="WP_344524443.1">
    <property type="nucleotide sequence ID" value="NZ_BAAAPE010000002.1"/>
</dbReference>
<reference evidence="3" key="1">
    <citation type="journal article" date="2019" name="Int. J. Syst. Evol. Microbiol.">
        <title>The Global Catalogue of Microorganisms (GCM) 10K type strain sequencing project: providing services to taxonomists for standard genome sequencing and annotation.</title>
        <authorList>
            <consortium name="The Broad Institute Genomics Platform"/>
            <consortium name="The Broad Institute Genome Sequencing Center for Infectious Disease"/>
            <person name="Wu L."/>
            <person name="Ma J."/>
        </authorList>
    </citation>
    <scope>NUCLEOTIDE SEQUENCE [LARGE SCALE GENOMIC DNA]</scope>
    <source>
        <strain evidence="3">JCM 15478</strain>
    </source>
</reference>
<evidence type="ECO:0000313" key="3">
    <source>
        <dbReference type="Proteomes" id="UP001500016"/>
    </source>
</evidence>
<accession>A0ABP5H7N9</accession>
<dbReference type="Pfam" id="PF18143">
    <property type="entry name" value="HAD_SAK_2"/>
    <property type="match status" value="1"/>
</dbReference>
<organism evidence="2 3">
    <name type="scientific">Streptomyces albiaxialis</name>
    <dbReference type="NCBI Taxonomy" id="329523"/>
    <lineage>
        <taxon>Bacteria</taxon>
        <taxon>Bacillati</taxon>
        <taxon>Actinomycetota</taxon>
        <taxon>Actinomycetes</taxon>
        <taxon>Kitasatosporales</taxon>
        <taxon>Streptomycetaceae</taxon>
        <taxon>Streptomyces</taxon>
    </lineage>
</organism>
<protein>
    <submittedName>
        <fullName evidence="2">HAD domain-containing protein</fullName>
    </submittedName>
</protein>
<keyword evidence="3" id="KW-1185">Reference proteome</keyword>
<feature type="region of interest" description="Disordered" evidence="1">
    <location>
        <begin position="92"/>
        <end position="123"/>
    </location>
</feature>
<proteinExistence type="predicted"/>
<dbReference type="Proteomes" id="UP001500016">
    <property type="component" value="Unassembled WGS sequence"/>
</dbReference>
<comment type="caution">
    <text evidence="2">The sequence shown here is derived from an EMBL/GenBank/DDBJ whole genome shotgun (WGS) entry which is preliminary data.</text>
</comment>
<dbReference type="EMBL" id="BAAAPE010000002">
    <property type="protein sequence ID" value="GAA2065127.1"/>
    <property type="molecule type" value="Genomic_DNA"/>
</dbReference>
<evidence type="ECO:0000256" key="1">
    <source>
        <dbReference type="SAM" id="MobiDB-lite"/>
    </source>
</evidence>
<sequence length="191" mass="20983">MSANGDARRPLLFLDIDGPLIPFGAPPPHRYPTYPTHGTRGTHEANPLLARVDPAHGARLAALPCDLVWATTWAEEANECLAPLLGLPPLPLVDWPEPSATDGQDGQDDRDERDDQDGRDARAGLHWKTRTLVEAAAGRPFAWVDDELTGTDRTWVAAHHPGHALLHRVDARFGLTDADYAALDAWLRRPH</sequence>
<gene>
    <name evidence="2" type="ORF">GCM10009801_10190</name>
</gene>
<feature type="compositionally biased region" description="Acidic residues" evidence="1">
    <location>
        <begin position="105"/>
        <end position="115"/>
    </location>
</feature>
<name>A0ABP5H7N9_9ACTN</name>